<dbReference type="InterPro" id="IPR016181">
    <property type="entry name" value="Acyl_CoA_acyltransferase"/>
</dbReference>
<gene>
    <name evidence="2" type="ORF">C7B43_14310</name>
</gene>
<dbReference type="Pfam" id="PF00583">
    <property type="entry name" value="Acetyltransf_1"/>
    <property type="match status" value="1"/>
</dbReference>
<dbReference type="Gene3D" id="3.40.630.30">
    <property type="match status" value="1"/>
</dbReference>
<accession>A0A2T2WVM1</accession>
<dbReference type="GO" id="GO:0016747">
    <property type="term" value="F:acyltransferase activity, transferring groups other than amino-acyl groups"/>
    <property type="evidence" value="ECO:0007669"/>
    <property type="project" value="InterPro"/>
</dbReference>
<evidence type="ECO:0000313" key="2">
    <source>
        <dbReference type="EMBL" id="PSR26273.1"/>
    </source>
</evidence>
<sequence>MMNEFPVDCRPLTVENLDDLLNFMETDAFSDNPRWRGCYCVFHYLSDERDGDWTIRSCSDNRTALTRMVEDKRGHWIVAYGEGRIVGWVNADIGTRLKRYDEWGVRVDPATGIVACFVVDPRLRLRGIARQLLNAAVEALWASGVKNVDAYVTTDPKALSESEKELGPDQLAHHGPLAMYLKVGFEVIEQKGAMSHVRLKTPANRDSGE</sequence>
<comment type="caution">
    <text evidence="2">The sequence shown here is derived from an EMBL/GenBank/DDBJ whole genome shotgun (WGS) entry which is preliminary data.</text>
</comment>
<feature type="domain" description="N-acetyltransferase" evidence="1">
    <location>
        <begin position="7"/>
        <end position="204"/>
    </location>
</feature>
<protein>
    <recommendedName>
        <fullName evidence="1">N-acetyltransferase domain-containing protein</fullName>
    </recommendedName>
</protein>
<reference evidence="2 3" key="1">
    <citation type="journal article" date="2014" name="BMC Genomics">
        <title>Comparison of environmental and isolate Sulfobacillus genomes reveals diverse carbon, sulfur, nitrogen, and hydrogen metabolisms.</title>
        <authorList>
            <person name="Justice N.B."/>
            <person name="Norman A."/>
            <person name="Brown C.T."/>
            <person name="Singh A."/>
            <person name="Thomas B.C."/>
            <person name="Banfield J.F."/>
        </authorList>
    </citation>
    <scope>NUCLEOTIDE SEQUENCE [LARGE SCALE GENOMIC DNA]</scope>
    <source>
        <strain evidence="2">AMDSBA1</strain>
    </source>
</reference>
<organism evidence="2 3">
    <name type="scientific">Sulfobacillus benefaciens</name>
    <dbReference type="NCBI Taxonomy" id="453960"/>
    <lineage>
        <taxon>Bacteria</taxon>
        <taxon>Bacillati</taxon>
        <taxon>Bacillota</taxon>
        <taxon>Clostridia</taxon>
        <taxon>Eubacteriales</taxon>
        <taxon>Clostridiales Family XVII. Incertae Sedis</taxon>
        <taxon>Sulfobacillus</taxon>
    </lineage>
</organism>
<evidence type="ECO:0000259" key="1">
    <source>
        <dbReference type="PROSITE" id="PS51186"/>
    </source>
</evidence>
<dbReference type="PROSITE" id="PS51186">
    <property type="entry name" value="GNAT"/>
    <property type="match status" value="1"/>
</dbReference>
<dbReference type="AlphaFoldDB" id="A0A2T2WVM1"/>
<dbReference type="EMBL" id="PXYT01000038">
    <property type="protein sequence ID" value="PSR26273.1"/>
    <property type="molecule type" value="Genomic_DNA"/>
</dbReference>
<evidence type="ECO:0000313" key="3">
    <source>
        <dbReference type="Proteomes" id="UP000242699"/>
    </source>
</evidence>
<dbReference type="Proteomes" id="UP000242699">
    <property type="component" value="Unassembled WGS sequence"/>
</dbReference>
<dbReference type="InterPro" id="IPR000182">
    <property type="entry name" value="GNAT_dom"/>
</dbReference>
<name>A0A2T2WVM1_9FIRM</name>
<proteinExistence type="predicted"/>
<dbReference type="CDD" id="cd04301">
    <property type="entry name" value="NAT_SF"/>
    <property type="match status" value="1"/>
</dbReference>
<dbReference type="SUPFAM" id="SSF55729">
    <property type="entry name" value="Acyl-CoA N-acyltransferases (Nat)"/>
    <property type="match status" value="1"/>
</dbReference>